<dbReference type="PANTHER" id="PTHR11913">
    <property type="entry name" value="COFILIN-RELATED"/>
    <property type="match status" value="1"/>
</dbReference>
<dbReference type="Pfam" id="PF00241">
    <property type="entry name" value="Cofilin_ADF"/>
    <property type="match status" value="1"/>
</dbReference>
<reference evidence="7 8" key="1">
    <citation type="submission" date="2024-04" db="EMBL/GenBank/DDBJ databases">
        <title>Phyllosticta paracitricarpa is synonymous to the EU quarantine fungus P. citricarpa based on phylogenomic analyses.</title>
        <authorList>
            <consortium name="Lawrence Berkeley National Laboratory"/>
            <person name="Van ingen-buijs V.A."/>
            <person name="Van westerhoven A.C."/>
            <person name="Haridas S."/>
            <person name="Skiadas P."/>
            <person name="Martin F."/>
            <person name="Groenewald J.Z."/>
            <person name="Crous P.W."/>
            <person name="Seidl M.F."/>
        </authorList>
    </citation>
    <scope>NUCLEOTIDE SEQUENCE [LARGE SCALE GENOMIC DNA]</scope>
    <source>
        <strain evidence="7 8">CPC 17464</strain>
    </source>
</reference>
<dbReference type="InterPro" id="IPR029006">
    <property type="entry name" value="ADF-H/Gelsolin-like_dom_sf"/>
</dbReference>
<dbReference type="EMBL" id="JBBPEH010000009">
    <property type="protein sequence ID" value="KAK7534274.1"/>
    <property type="molecule type" value="Genomic_DNA"/>
</dbReference>
<dbReference type="InterPro" id="IPR002108">
    <property type="entry name" value="ADF-H"/>
</dbReference>
<comment type="caution">
    <text evidence="7">The sequence shown here is derived from an EMBL/GenBank/DDBJ whole genome shotgun (WGS) entry which is preliminary data.</text>
</comment>
<evidence type="ECO:0000256" key="1">
    <source>
        <dbReference type="ARBA" id="ARBA00004109"/>
    </source>
</evidence>
<keyword evidence="4" id="KW-0009">Actin-binding</keyword>
<dbReference type="SUPFAM" id="SSF55753">
    <property type="entry name" value="Actin depolymerizing proteins"/>
    <property type="match status" value="1"/>
</dbReference>
<evidence type="ECO:0000313" key="7">
    <source>
        <dbReference type="EMBL" id="KAK7534274.1"/>
    </source>
</evidence>
<dbReference type="GeneID" id="92036995"/>
<dbReference type="CDD" id="cd11286">
    <property type="entry name" value="ADF_cofilin_like"/>
    <property type="match status" value="1"/>
</dbReference>
<organism evidence="7 8">
    <name type="scientific">Phyllosticta citribraziliensis</name>
    <dbReference type="NCBI Taxonomy" id="989973"/>
    <lineage>
        <taxon>Eukaryota</taxon>
        <taxon>Fungi</taxon>
        <taxon>Dikarya</taxon>
        <taxon>Ascomycota</taxon>
        <taxon>Pezizomycotina</taxon>
        <taxon>Dothideomycetes</taxon>
        <taxon>Dothideomycetes incertae sedis</taxon>
        <taxon>Botryosphaeriales</taxon>
        <taxon>Phyllostictaceae</taxon>
        <taxon>Phyllosticta</taxon>
    </lineage>
</organism>
<dbReference type="RefSeq" id="XP_066653313.1">
    <property type="nucleotide sequence ID" value="XM_066804089.1"/>
</dbReference>
<gene>
    <name evidence="7" type="ORF">J3D65DRAFT_701072</name>
</gene>
<dbReference type="Gene3D" id="3.40.20.10">
    <property type="entry name" value="Severin"/>
    <property type="match status" value="1"/>
</dbReference>
<dbReference type="Proteomes" id="UP001360953">
    <property type="component" value="Unassembled WGS sequence"/>
</dbReference>
<proteinExistence type="inferred from homology"/>
<dbReference type="InterPro" id="IPR017904">
    <property type="entry name" value="ADF/Cofilin"/>
</dbReference>
<evidence type="ECO:0000256" key="3">
    <source>
        <dbReference type="ARBA" id="ARBA00015630"/>
    </source>
</evidence>
<feature type="domain" description="ADF-H" evidence="6">
    <location>
        <begin position="123"/>
        <end position="277"/>
    </location>
</feature>
<evidence type="ECO:0000256" key="4">
    <source>
        <dbReference type="ARBA" id="ARBA00023203"/>
    </source>
</evidence>
<accession>A0ABR1LHT2</accession>
<sequence length="281" mass="31028">MRETCIAAKRDGWTGALTGSGGGWQWVAAQRPCLPCCQDGPKWWAALRCSAPLPYSPNLTTTAIIISLFPLSNAHLRLPSSCSAPRPAHPYYLLLLLTLTVPPDSTLQIDNSPQHILFPIQPSQCVSVAPDCVQVFNDLKLGKDLKWIVYQIADNGKEIVVEKTEKKSSETEEEQWNKFREFLLNSKTKNKAGVEGAGARYAVYDVEYEAPGGSYGEGTRNKITFLSWIPDTLAPWPKMVYSSSKDALKRALNGIAVDIQANDEADIEFDAILSHVSKGRF</sequence>
<evidence type="ECO:0000256" key="5">
    <source>
        <dbReference type="ARBA" id="ARBA00032427"/>
    </source>
</evidence>
<evidence type="ECO:0000313" key="8">
    <source>
        <dbReference type="Proteomes" id="UP001360953"/>
    </source>
</evidence>
<comment type="similarity">
    <text evidence="2">Belongs to the actin-binding proteins ADF family.</text>
</comment>
<comment type="subcellular location">
    <subcellularLocation>
        <location evidence="1">Nucleus matrix</location>
    </subcellularLocation>
</comment>
<evidence type="ECO:0000256" key="2">
    <source>
        <dbReference type="ARBA" id="ARBA00006844"/>
    </source>
</evidence>
<keyword evidence="8" id="KW-1185">Reference proteome</keyword>
<name>A0ABR1LHT2_9PEZI</name>
<dbReference type="SMART" id="SM00102">
    <property type="entry name" value="ADF"/>
    <property type="match status" value="1"/>
</dbReference>
<protein>
    <recommendedName>
        <fullName evidence="3">Cofilin</fullName>
    </recommendedName>
    <alternativeName>
        <fullName evidence="5">Actin-depolymerizing factor 1</fullName>
    </alternativeName>
</protein>
<evidence type="ECO:0000259" key="6">
    <source>
        <dbReference type="PROSITE" id="PS51263"/>
    </source>
</evidence>
<dbReference type="PROSITE" id="PS51263">
    <property type="entry name" value="ADF_H"/>
    <property type="match status" value="1"/>
</dbReference>